<dbReference type="InParanoid" id="A0A6Q2WRA4"/>
<keyword evidence="2" id="KW-1185">Reference proteome</keyword>
<dbReference type="Ensembl" id="ENSELUT00000050564.2">
    <property type="protein sequence ID" value="ENSELUP00000043713.2"/>
    <property type="gene ID" value="ENSELUG00000027181.2"/>
</dbReference>
<reference evidence="1" key="3">
    <citation type="submission" date="2025-08" db="UniProtKB">
        <authorList>
            <consortium name="Ensembl"/>
        </authorList>
    </citation>
    <scope>IDENTIFICATION</scope>
</reference>
<name>A0A6Q2WRA4_ESOLU</name>
<reference evidence="1" key="2">
    <citation type="submission" date="2020-02" db="EMBL/GenBank/DDBJ databases">
        <title>Esox lucius (northern pike) genome, fEsoLuc1, primary haplotype.</title>
        <authorList>
            <person name="Myers G."/>
            <person name="Karagic N."/>
            <person name="Meyer A."/>
            <person name="Pippel M."/>
            <person name="Reichard M."/>
            <person name="Winkler S."/>
            <person name="Tracey A."/>
            <person name="Sims Y."/>
            <person name="Howe K."/>
            <person name="Rhie A."/>
            <person name="Formenti G."/>
            <person name="Durbin R."/>
            <person name="Fedrigo O."/>
            <person name="Jarvis E.D."/>
        </authorList>
    </citation>
    <scope>NUCLEOTIDE SEQUENCE [LARGE SCALE GENOMIC DNA]</scope>
</reference>
<organism evidence="1 2">
    <name type="scientific">Esox lucius</name>
    <name type="common">Northern pike</name>
    <dbReference type="NCBI Taxonomy" id="8010"/>
    <lineage>
        <taxon>Eukaryota</taxon>
        <taxon>Metazoa</taxon>
        <taxon>Chordata</taxon>
        <taxon>Craniata</taxon>
        <taxon>Vertebrata</taxon>
        <taxon>Euteleostomi</taxon>
        <taxon>Actinopterygii</taxon>
        <taxon>Neopterygii</taxon>
        <taxon>Teleostei</taxon>
        <taxon>Protacanthopterygii</taxon>
        <taxon>Esociformes</taxon>
        <taxon>Esocidae</taxon>
        <taxon>Esox</taxon>
    </lineage>
</organism>
<evidence type="ECO:0000313" key="2">
    <source>
        <dbReference type="Proteomes" id="UP000265140"/>
    </source>
</evidence>
<proteinExistence type="predicted"/>
<reference evidence="1" key="4">
    <citation type="submission" date="2025-09" db="UniProtKB">
        <authorList>
            <consortium name="Ensembl"/>
        </authorList>
    </citation>
    <scope>IDENTIFICATION</scope>
</reference>
<sequence length="139" mass="16366">QPFSHGVPVSSQMAVLWQILRASPLCLFKAFSYSLKSTRCTQARLKQLLSRYKEEQLDDKQFEDRHMQLQTLPSLSKDFLHWLQMNVCVVLSAASQDRHTFWSHLDMKRREMEEAEVGQRASIQIDLWDLMRKVSLQVK</sequence>
<dbReference type="GeneTree" id="ENSGT01030000234981"/>
<accession>A0A6Q2WRA4</accession>
<protein>
    <submittedName>
        <fullName evidence="1">Uncharacterized protein</fullName>
    </submittedName>
</protein>
<evidence type="ECO:0000313" key="1">
    <source>
        <dbReference type="Ensembl" id="ENSELUP00000043713.2"/>
    </source>
</evidence>
<dbReference type="AlphaFoldDB" id="A0A6Q2WRA4"/>
<dbReference type="Proteomes" id="UP000265140">
    <property type="component" value="Chromosome 7"/>
</dbReference>
<reference evidence="2" key="1">
    <citation type="journal article" date="2014" name="PLoS ONE">
        <title>The genome and linkage map of the northern pike (Esox lucius): conserved synteny revealed between the salmonid sister group and the Neoteleostei.</title>
        <authorList>
            <person name="Rondeau E.B."/>
            <person name="Minkley D.R."/>
            <person name="Leong J.S."/>
            <person name="Messmer A.M."/>
            <person name="Jantzen J.R."/>
            <person name="von Schalburg K.R."/>
            <person name="Lemon C."/>
            <person name="Bird N.H."/>
            <person name="Koop B.F."/>
        </authorList>
    </citation>
    <scope>NUCLEOTIDE SEQUENCE</scope>
</reference>
<dbReference type="Gene3D" id="1.20.1250.10">
    <property type="match status" value="1"/>
</dbReference>
<dbReference type="InterPro" id="IPR009079">
    <property type="entry name" value="4_helix_cytokine-like_core"/>
</dbReference>